<name>A0ABX6FU44_9BURK</name>
<dbReference type="EMBL" id="CP046904">
    <property type="protein sequence ID" value="QGZ41030.1"/>
    <property type="molecule type" value="Genomic_DNA"/>
</dbReference>
<keyword evidence="3" id="KW-1185">Reference proteome</keyword>
<protein>
    <submittedName>
        <fullName evidence="2">Uncharacterized protein</fullName>
    </submittedName>
</protein>
<sequence length="91" mass="10677">MRTWPFPRKRRPPTATRRRHERAFSDRRLEGTQTVIVTVQGDPPSGWVAQFFPRDIRFKEECTRFDAWIGGDRMPYMLCPIGQSRVNGAAR</sequence>
<feature type="compositionally biased region" description="Basic residues" evidence="1">
    <location>
        <begin position="7"/>
        <end position="21"/>
    </location>
</feature>
<evidence type="ECO:0000313" key="3">
    <source>
        <dbReference type="Proteomes" id="UP000437862"/>
    </source>
</evidence>
<feature type="region of interest" description="Disordered" evidence="1">
    <location>
        <begin position="1"/>
        <end position="23"/>
    </location>
</feature>
<proteinExistence type="predicted"/>
<organism evidence="2 3">
    <name type="scientific">Pseudoduganella flava</name>
    <dbReference type="NCBI Taxonomy" id="871742"/>
    <lineage>
        <taxon>Bacteria</taxon>
        <taxon>Pseudomonadati</taxon>
        <taxon>Pseudomonadota</taxon>
        <taxon>Betaproteobacteria</taxon>
        <taxon>Burkholderiales</taxon>
        <taxon>Oxalobacteraceae</taxon>
        <taxon>Telluria group</taxon>
        <taxon>Pseudoduganella</taxon>
    </lineage>
</organism>
<accession>A0ABX6FU44</accession>
<reference evidence="2 3" key="1">
    <citation type="submission" date="2019-12" db="EMBL/GenBank/DDBJ databases">
        <title>Draft Genome Sequences of Six Type Strains of the Genus Massilia.</title>
        <authorList>
            <person name="Miess H."/>
            <person name="Frediansyah A."/>
            <person name="Goeker M."/>
            <person name="Gross H."/>
        </authorList>
    </citation>
    <scope>NUCLEOTIDE SEQUENCE [LARGE SCALE GENOMIC DNA]</scope>
    <source>
        <strain evidence="2 3">DSM 26639</strain>
    </source>
</reference>
<dbReference type="RefSeq" id="WP_145877628.1">
    <property type="nucleotide sequence ID" value="NZ_CP046904.1"/>
</dbReference>
<dbReference type="Proteomes" id="UP000437862">
    <property type="component" value="Chromosome"/>
</dbReference>
<evidence type="ECO:0000256" key="1">
    <source>
        <dbReference type="SAM" id="MobiDB-lite"/>
    </source>
</evidence>
<gene>
    <name evidence="2" type="ORF">GO485_19455</name>
</gene>
<evidence type="ECO:0000313" key="2">
    <source>
        <dbReference type="EMBL" id="QGZ41030.1"/>
    </source>
</evidence>